<reference evidence="2" key="1">
    <citation type="submission" date="2022-03" db="EMBL/GenBank/DDBJ databases">
        <authorList>
            <person name="Alioto T."/>
            <person name="Alioto T."/>
            <person name="Gomez Garrido J."/>
        </authorList>
    </citation>
    <scope>NUCLEOTIDE SEQUENCE</scope>
</reference>
<feature type="compositionally biased region" description="Basic residues" evidence="1">
    <location>
        <begin position="46"/>
        <end position="56"/>
    </location>
</feature>
<evidence type="ECO:0000256" key="1">
    <source>
        <dbReference type="SAM" id="MobiDB-lite"/>
    </source>
</evidence>
<gene>
    <name evidence="2" type="ORF">PECUL_23A026518</name>
</gene>
<feature type="region of interest" description="Disordered" evidence="1">
    <location>
        <begin position="29"/>
        <end position="115"/>
    </location>
</feature>
<accession>A0AAD1RE57</accession>
<sequence>MFCVSPGKRFPVSRGMHHAFQIAIRKSVYPPKYTHRRNAEGTPPNRVRKRRRRRIPRPSQEPRRAGTPAGCNLPAPRTTKGLPPRQNLHSRQAPTSHRWQPNEESTPSIYPAGRRGQTVANTAPEYEEARSRRIGLLLLTRLQLVKDRASPSAGIG</sequence>
<protein>
    <submittedName>
        <fullName evidence="2">Uncharacterized protein</fullName>
    </submittedName>
</protein>
<evidence type="ECO:0000313" key="3">
    <source>
        <dbReference type="Proteomes" id="UP001295444"/>
    </source>
</evidence>
<dbReference type="AlphaFoldDB" id="A0AAD1RE57"/>
<feature type="compositionally biased region" description="Polar residues" evidence="1">
    <location>
        <begin position="87"/>
        <end position="108"/>
    </location>
</feature>
<proteinExistence type="predicted"/>
<name>A0AAD1RE57_PELCU</name>
<dbReference type="Proteomes" id="UP001295444">
    <property type="component" value="Chromosome 02"/>
</dbReference>
<keyword evidence="3" id="KW-1185">Reference proteome</keyword>
<organism evidence="2 3">
    <name type="scientific">Pelobates cultripes</name>
    <name type="common">Western spadefoot toad</name>
    <dbReference type="NCBI Taxonomy" id="61616"/>
    <lineage>
        <taxon>Eukaryota</taxon>
        <taxon>Metazoa</taxon>
        <taxon>Chordata</taxon>
        <taxon>Craniata</taxon>
        <taxon>Vertebrata</taxon>
        <taxon>Euteleostomi</taxon>
        <taxon>Amphibia</taxon>
        <taxon>Batrachia</taxon>
        <taxon>Anura</taxon>
        <taxon>Pelobatoidea</taxon>
        <taxon>Pelobatidae</taxon>
        <taxon>Pelobates</taxon>
    </lineage>
</organism>
<dbReference type="EMBL" id="OW240913">
    <property type="protein sequence ID" value="CAH2247675.1"/>
    <property type="molecule type" value="Genomic_DNA"/>
</dbReference>
<evidence type="ECO:0000313" key="2">
    <source>
        <dbReference type="EMBL" id="CAH2247675.1"/>
    </source>
</evidence>